<proteinExistence type="inferred from homology"/>
<evidence type="ECO:0000256" key="10">
    <source>
        <dbReference type="ARBA" id="ARBA00023455"/>
    </source>
</evidence>
<protein>
    <submittedName>
        <fullName evidence="15">ABC transporter ATP-binding protein</fullName>
    </submittedName>
</protein>
<evidence type="ECO:0000256" key="8">
    <source>
        <dbReference type="ARBA" id="ARBA00022989"/>
    </source>
</evidence>
<keyword evidence="4" id="KW-0997">Cell inner membrane</keyword>
<dbReference type="InterPro" id="IPR036640">
    <property type="entry name" value="ABC1_TM_sf"/>
</dbReference>
<evidence type="ECO:0000256" key="1">
    <source>
        <dbReference type="ARBA" id="ARBA00004429"/>
    </source>
</evidence>
<dbReference type="InterPro" id="IPR039421">
    <property type="entry name" value="Type_1_exporter"/>
</dbReference>
<feature type="transmembrane region" description="Helical" evidence="12">
    <location>
        <begin position="373"/>
        <end position="391"/>
    </location>
</feature>
<evidence type="ECO:0000256" key="4">
    <source>
        <dbReference type="ARBA" id="ARBA00022519"/>
    </source>
</evidence>
<dbReference type="CDD" id="cd18550">
    <property type="entry name" value="ABC_6TM_exporter_like"/>
    <property type="match status" value="1"/>
</dbReference>
<comment type="subcellular location">
    <subcellularLocation>
        <location evidence="1">Cell inner membrane</location>
        <topology evidence="1">Multi-pass membrane protein</topology>
    </subcellularLocation>
</comment>
<organism evidence="15 16">
    <name type="scientific">Nakamurella flavida</name>
    <dbReference type="NCBI Taxonomy" id="363630"/>
    <lineage>
        <taxon>Bacteria</taxon>
        <taxon>Bacillati</taxon>
        <taxon>Actinomycetota</taxon>
        <taxon>Actinomycetes</taxon>
        <taxon>Nakamurellales</taxon>
        <taxon>Nakamurellaceae</taxon>
        <taxon>Nakamurella</taxon>
    </lineage>
</organism>
<dbReference type="SUPFAM" id="SSF52540">
    <property type="entry name" value="P-loop containing nucleoside triphosphate hydrolases"/>
    <property type="match status" value="1"/>
</dbReference>
<dbReference type="InterPro" id="IPR003593">
    <property type="entry name" value="AAA+_ATPase"/>
</dbReference>
<dbReference type="GO" id="GO:0005524">
    <property type="term" value="F:ATP binding"/>
    <property type="evidence" value="ECO:0007669"/>
    <property type="project" value="UniProtKB-KW"/>
</dbReference>
<dbReference type="PANTHER" id="PTHR43394:SF7">
    <property type="entry name" value="ABC TRANSPORTER B FAMILY MEMBER 28"/>
    <property type="match status" value="1"/>
</dbReference>
<keyword evidence="6" id="KW-0547">Nucleotide-binding</keyword>
<feature type="region of interest" description="Disordered" evidence="11">
    <location>
        <begin position="1"/>
        <end position="73"/>
    </location>
</feature>
<dbReference type="InterPro" id="IPR017871">
    <property type="entry name" value="ABC_transporter-like_CS"/>
</dbReference>
<dbReference type="SUPFAM" id="SSF90123">
    <property type="entry name" value="ABC transporter transmembrane region"/>
    <property type="match status" value="1"/>
</dbReference>
<keyword evidence="3" id="KW-1003">Cell membrane</keyword>
<feature type="transmembrane region" description="Helical" evidence="12">
    <location>
        <begin position="97"/>
        <end position="121"/>
    </location>
</feature>
<keyword evidence="7 15" id="KW-0067">ATP-binding</keyword>
<evidence type="ECO:0000256" key="6">
    <source>
        <dbReference type="ARBA" id="ARBA00022741"/>
    </source>
</evidence>
<feature type="transmembrane region" description="Helical" evidence="12">
    <location>
        <begin position="224"/>
        <end position="251"/>
    </location>
</feature>
<dbReference type="GO" id="GO:0090374">
    <property type="term" value="P:oligopeptide export from mitochondrion"/>
    <property type="evidence" value="ECO:0007669"/>
    <property type="project" value="TreeGrafter"/>
</dbReference>
<feature type="transmembrane region" description="Helical" evidence="12">
    <location>
        <begin position="133"/>
        <end position="158"/>
    </location>
</feature>
<dbReference type="Gene3D" id="3.40.50.300">
    <property type="entry name" value="P-loop containing nucleotide triphosphate hydrolases"/>
    <property type="match status" value="1"/>
</dbReference>
<dbReference type="GO" id="GO:0015421">
    <property type="term" value="F:ABC-type oligopeptide transporter activity"/>
    <property type="evidence" value="ECO:0007669"/>
    <property type="project" value="TreeGrafter"/>
</dbReference>
<dbReference type="Pfam" id="PF00664">
    <property type="entry name" value="ABC_membrane"/>
    <property type="match status" value="1"/>
</dbReference>
<evidence type="ECO:0000256" key="12">
    <source>
        <dbReference type="SAM" id="Phobius"/>
    </source>
</evidence>
<gene>
    <name evidence="15" type="ORF">JL107_02100</name>
</gene>
<evidence type="ECO:0000313" key="16">
    <source>
        <dbReference type="Proteomes" id="UP000663801"/>
    </source>
</evidence>
<evidence type="ECO:0000259" key="14">
    <source>
        <dbReference type="PROSITE" id="PS50929"/>
    </source>
</evidence>
<evidence type="ECO:0000259" key="13">
    <source>
        <dbReference type="PROSITE" id="PS50893"/>
    </source>
</evidence>
<comment type="caution">
    <text evidence="15">The sequence shown here is derived from an EMBL/GenBank/DDBJ whole genome shotgun (WGS) entry which is preliminary data.</text>
</comment>
<dbReference type="PANTHER" id="PTHR43394">
    <property type="entry name" value="ATP-DEPENDENT PERMEASE MDL1, MITOCHONDRIAL"/>
    <property type="match status" value="1"/>
</dbReference>
<comment type="similarity">
    <text evidence="10">Belongs to the ABC transporter superfamily. Siderophore-Fe(3+) uptake transporter (SIUT) (TC 3.A.1.21) family.</text>
</comment>
<evidence type="ECO:0000256" key="7">
    <source>
        <dbReference type="ARBA" id="ARBA00022840"/>
    </source>
</evidence>
<evidence type="ECO:0000256" key="2">
    <source>
        <dbReference type="ARBA" id="ARBA00022448"/>
    </source>
</evidence>
<dbReference type="AlphaFoldDB" id="A0A939C424"/>
<dbReference type="SMART" id="SM00382">
    <property type="entry name" value="AAA"/>
    <property type="match status" value="1"/>
</dbReference>
<keyword evidence="8 12" id="KW-1133">Transmembrane helix</keyword>
<sequence>MVFIHSPSRPGSSPSRSTDLPGSAPVGSPSIDPPIVGPSGRPVPVGAGVPTDLPDEPGASGRGGRGGGRVSAEERAQARSVSWRRIAGLFTDHRWPLITVLVIIVISSVVAMASPFLLRAVIDEALPDRDVGLLVWLVAGMLGVAAVTAVLGVLQTWISTTVGQRVMHTLRSGVFTHLQRQSMAFFTRTRTGEVQSRITNDIGGMQSVVTSTATSVASNLTTSVATAVAMAALSWRLSLISLVVMPPAIALTRTVGRMRREITARRQRELADLTVTIDEGLSIGGVQLSKTMATGPALAQRFSDSSRRLIDLELRSELAGRWRMATMSVLFAAIPAVIYLGAGLPATSGGMSIGTLVAFTALQAGLFRPLMGLLNVGVSLTSSLALFARIFEYLDLPVEIAEPEHPAALDLGGVRGHIRLEDVTFAYEGSGTAAVAGVSLDVPAGTTLALVGETGSGKSTLAALLARLQDPTGGRITLDGVDLRDMALADLAAVVGVVSQETYLMHTSVRENLRYARPDATDEQIEQAARSARIHDLIASLPDGYDTMVGSRGHRFSGGEKQRIAIARTLLRDPRVLVLDEATSALDTETERAVQQAFDDLARGRTTITIAHRLSTVRDADRIAVLDHGRVVESGSHDELVAAGGRYAALAR</sequence>
<feature type="transmembrane region" description="Helical" evidence="12">
    <location>
        <begin position="324"/>
        <end position="342"/>
    </location>
</feature>
<dbReference type="InterPro" id="IPR011527">
    <property type="entry name" value="ABC1_TM_dom"/>
</dbReference>
<evidence type="ECO:0000256" key="3">
    <source>
        <dbReference type="ARBA" id="ARBA00022475"/>
    </source>
</evidence>
<feature type="domain" description="ABC transmembrane type-1" evidence="14">
    <location>
        <begin position="98"/>
        <end position="382"/>
    </location>
</feature>
<accession>A0A939C424</accession>
<dbReference type="Proteomes" id="UP000663801">
    <property type="component" value="Unassembled WGS sequence"/>
</dbReference>
<dbReference type="GO" id="GO:0005886">
    <property type="term" value="C:plasma membrane"/>
    <property type="evidence" value="ECO:0007669"/>
    <property type="project" value="UniProtKB-SubCell"/>
</dbReference>
<keyword evidence="5 12" id="KW-0812">Transmembrane</keyword>
<evidence type="ECO:0000256" key="9">
    <source>
        <dbReference type="ARBA" id="ARBA00023136"/>
    </source>
</evidence>
<dbReference type="Gene3D" id="1.20.1560.10">
    <property type="entry name" value="ABC transporter type 1, transmembrane domain"/>
    <property type="match status" value="1"/>
</dbReference>
<dbReference type="EMBL" id="JAERWL010000002">
    <property type="protein sequence ID" value="MBM9475229.1"/>
    <property type="molecule type" value="Genomic_DNA"/>
</dbReference>
<feature type="compositionally biased region" description="Low complexity" evidence="11">
    <location>
        <begin position="1"/>
        <end position="17"/>
    </location>
</feature>
<dbReference type="PROSITE" id="PS50893">
    <property type="entry name" value="ABC_TRANSPORTER_2"/>
    <property type="match status" value="1"/>
</dbReference>
<evidence type="ECO:0000256" key="5">
    <source>
        <dbReference type="ARBA" id="ARBA00022692"/>
    </source>
</evidence>
<keyword evidence="16" id="KW-1185">Reference proteome</keyword>
<dbReference type="GO" id="GO:0016887">
    <property type="term" value="F:ATP hydrolysis activity"/>
    <property type="evidence" value="ECO:0007669"/>
    <property type="project" value="InterPro"/>
</dbReference>
<keyword evidence="2" id="KW-0813">Transport</keyword>
<evidence type="ECO:0000256" key="11">
    <source>
        <dbReference type="SAM" id="MobiDB-lite"/>
    </source>
</evidence>
<dbReference type="PROSITE" id="PS50929">
    <property type="entry name" value="ABC_TM1F"/>
    <property type="match status" value="1"/>
</dbReference>
<dbReference type="InterPro" id="IPR027417">
    <property type="entry name" value="P-loop_NTPase"/>
</dbReference>
<keyword evidence="9 12" id="KW-0472">Membrane</keyword>
<feature type="compositionally biased region" description="Gly residues" evidence="11">
    <location>
        <begin position="60"/>
        <end position="69"/>
    </location>
</feature>
<dbReference type="Pfam" id="PF00005">
    <property type="entry name" value="ABC_tran"/>
    <property type="match status" value="1"/>
</dbReference>
<reference evidence="15" key="1">
    <citation type="submission" date="2021-01" db="EMBL/GenBank/DDBJ databases">
        <title>KCTC 19127 draft genome.</title>
        <authorList>
            <person name="An D."/>
        </authorList>
    </citation>
    <scope>NUCLEOTIDE SEQUENCE</scope>
    <source>
        <strain evidence="15">KCTC 19127</strain>
    </source>
</reference>
<dbReference type="RefSeq" id="WP_205255366.1">
    <property type="nucleotide sequence ID" value="NZ_BAAAPV010000001.1"/>
</dbReference>
<dbReference type="InterPro" id="IPR003439">
    <property type="entry name" value="ABC_transporter-like_ATP-bd"/>
</dbReference>
<name>A0A939C424_9ACTN</name>
<evidence type="ECO:0000313" key="15">
    <source>
        <dbReference type="EMBL" id="MBM9475229.1"/>
    </source>
</evidence>
<dbReference type="FunFam" id="3.40.50.300:FF:000221">
    <property type="entry name" value="Multidrug ABC transporter ATP-binding protein"/>
    <property type="match status" value="1"/>
</dbReference>
<feature type="domain" description="ABC transporter" evidence="13">
    <location>
        <begin position="418"/>
        <end position="651"/>
    </location>
</feature>
<dbReference type="PROSITE" id="PS00211">
    <property type="entry name" value="ABC_TRANSPORTER_1"/>
    <property type="match status" value="1"/>
</dbReference>